<protein>
    <submittedName>
        <fullName evidence="1">Uncharacterized protein</fullName>
    </submittedName>
</protein>
<evidence type="ECO:0000313" key="2">
    <source>
        <dbReference type="Proteomes" id="UP000230233"/>
    </source>
</evidence>
<gene>
    <name evidence="1" type="primary">Cnig_chr_X.g25764</name>
    <name evidence="1" type="ORF">B9Z55_025764</name>
</gene>
<reference evidence="2" key="1">
    <citation type="submission" date="2017-10" db="EMBL/GenBank/DDBJ databases">
        <title>Rapid genome shrinkage in a self-fertile nematode reveals novel sperm competition proteins.</title>
        <authorList>
            <person name="Yin D."/>
            <person name="Schwarz E.M."/>
            <person name="Thomas C.G."/>
            <person name="Felde R.L."/>
            <person name="Korf I.F."/>
            <person name="Cutter A.D."/>
            <person name="Schartner C.M."/>
            <person name="Ralston E.J."/>
            <person name="Meyer B.J."/>
            <person name="Haag E.S."/>
        </authorList>
    </citation>
    <scope>NUCLEOTIDE SEQUENCE [LARGE SCALE GENOMIC DNA]</scope>
    <source>
        <strain evidence="2">JU1422</strain>
    </source>
</reference>
<dbReference type="AlphaFoldDB" id="A0A2G5T045"/>
<sequence length="140" mass="16392">MEIFMKLRVEEHDASLKMESKVESMAMWSPAYRFVRDSDVRLANSNDDDNITRLRPWTFEGRGNTSYHTFGGAFGDRHGSYWYRLYLEIIHDCARCLGYHCPRRFKYDLGNFRVRSGLIDIQENINITNQGKPIIGGYDV</sequence>
<name>A0A2G5T045_9PELO</name>
<keyword evidence="2" id="KW-1185">Reference proteome</keyword>
<proteinExistence type="predicted"/>
<accession>A0A2G5T045</accession>
<dbReference type="EMBL" id="PDUG01000006">
    <property type="protein sequence ID" value="PIC20640.1"/>
    <property type="molecule type" value="Genomic_DNA"/>
</dbReference>
<comment type="caution">
    <text evidence="1">The sequence shown here is derived from an EMBL/GenBank/DDBJ whole genome shotgun (WGS) entry which is preliminary data.</text>
</comment>
<evidence type="ECO:0000313" key="1">
    <source>
        <dbReference type="EMBL" id="PIC20640.1"/>
    </source>
</evidence>
<organism evidence="1 2">
    <name type="scientific">Caenorhabditis nigoni</name>
    <dbReference type="NCBI Taxonomy" id="1611254"/>
    <lineage>
        <taxon>Eukaryota</taxon>
        <taxon>Metazoa</taxon>
        <taxon>Ecdysozoa</taxon>
        <taxon>Nematoda</taxon>
        <taxon>Chromadorea</taxon>
        <taxon>Rhabditida</taxon>
        <taxon>Rhabditina</taxon>
        <taxon>Rhabditomorpha</taxon>
        <taxon>Rhabditoidea</taxon>
        <taxon>Rhabditidae</taxon>
        <taxon>Peloderinae</taxon>
        <taxon>Caenorhabditis</taxon>
    </lineage>
</organism>
<dbReference type="Proteomes" id="UP000230233">
    <property type="component" value="Chromosome X"/>
</dbReference>